<dbReference type="Proteomes" id="UP000263928">
    <property type="component" value="Unassembled WGS sequence"/>
</dbReference>
<reference evidence="2" key="1">
    <citation type="submission" date="2018-08" db="EMBL/GenBank/DDBJ databases">
        <authorList>
            <person name="Hornung B."/>
        </authorList>
    </citation>
    <scope>NUCLEOTIDE SEQUENCE [LARGE SCALE GENOMIC DNA]</scope>
</reference>
<organism evidence="1 2">
    <name type="scientific">Propionibacterium australiense</name>
    <dbReference type="NCBI Taxonomy" id="119981"/>
    <lineage>
        <taxon>Bacteria</taxon>
        <taxon>Bacillati</taxon>
        <taxon>Actinomycetota</taxon>
        <taxon>Actinomycetes</taxon>
        <taxon>Propionibacteriales</taxon>
        <taxon>Propionibacteriaceae</taxon>
        <taxon>Propionibacterium</taxon>
    </lineage>
</organism>
<feature type="non-terminal residue" evidence="1">
    <location>
        <position position="1"/>
    </location>
</feature>
<accession>A0A383SBF2</accession>
<dbReference type="EMBL" id="UNQJ01000055">
    <property type="protein sequence ID" value="SYZ34709.1"/>
    <property type="molecule type" value="Genomic_DNA"/>
</dbReference>
<dbReference type="AlphaFoldDB" id="A0A383SBF2"/>
<protein>
    <submittedName>
        <fullName evidence="1">Uncharacterized protein</fullName>
    </submittedName>
</protein>
<keyword evidence="2" id="KW-1185">Reference proteome</keyword>
<gene>
    <name evidence="1" type="ORF">PROPAUS_2773</name>
</gene>
<sequence length="62" mass="6752">IQSEVYVQKESLPQVRGDVVDIYVVDVGSDDHLGVFISSVTIGDSDRDKKVRDCIAGLKVTS</sequence>
<name>A0A383SBF2_9ACTN</name>
<evidence type="ECO:0000313" key="1">
    <source>
        <dbReference type="EMBL" id="SYZ34709.1"/>
    </source>
</evidence>
<evidence type="ECO:0000313" key="2">
    <source>
        <dbReference type="Proteomes" id="UP000263928"/>
    </source>
</evidence>
<proteinExistence type="predicted"/>